<comment type="function">
    <text evidence="7">Catalyzes the tRNA-independent activation of glutamate in presence of ATP and the subsequent transfer of glutamate onto a tRNA(Asp). Glutamate is transferred on the 2-amino-5-(4,5-dihydroxy-2-cyclopenten-1-yl) moiety of the queuosine in the wobble position of the QUC anticodon.</text>
</comment>
<dbReference type="InterPro" id="IPR001412">
    <property type="entry name" value="aa-tRNA-synth_I_CS"/>
</dbReference>
<feature type="binding site" evidence="7">
    <location>
        <position position="261"/>
    </location>
    <ligand>
        <name>ATP</name>
        <dbReference type="ChEBI" id="CHEBI:30616"/>
    </ligand>
</feature>
<keyword evidence="4 7" id="KW-0862">Zinc</keyword>
<organism evidence="10 11">
    <name type="scientific">Leyella stercorea CAG:629</name>
    <dbReference type="NCBI Taxonomy" id="1263103"/>
    <lineage>
        <taxon>Bacteria</taxon>
        <taxon>Pseudomonadati</taxon>
        <taxon>Bacteroidota</taxon>
        <taxon>Bacteroidia</taxon>
        <taxon>Bacteroidales</taxon>
        <taxon>Prevotellaceae</taxon>
        <taxon>Leyella</taxon>
    </lineage>
</organism>
<evidence type="ECO:0000256" key="1">
    <source>
        <dbReference type="ARBA" id="ARBA00022598"/>
    </source>
</evidence>
<dbReference type="PANTHER" id="PTHR43311">
    <property type="entry name" value="GLUTAMATE--TRNA LIGASE"/>
    <property type="match status" value="1"/>
</dbReference>
<dbReference type="Proteomes" id="UP000018072">
    <property type="component" value="Unassembled WGS sequence"/>
</dbReference>
<proteinExistence type="inferred from homology"/>
<comment type="caution">
    <text evidence="10">The sequence shown here is derived from an EMBL/GenBank/DDBJ whole genome shotgun (WGS) entry which is preliminary data.</text>
</comment>
<dbReference type="NCBIfam" id="TIGR03838">
    <property type="entry name" value="queuosine_YadB"/>
    <property type="match status" value="1"/>
</dbReference>
<protein>
    <recommendedName>
        <fullName evidence="7">Glutamyl-Q tRNA(Asp) synthetase</fullName>
        <shortName evidence="7">Glu-Q-RSs</shortName>
        <ecNumber evidence="7">6.1.1.-</ecNumber>
    </recommendedName>
</protein>
<feature type="binding site" evidence="7">
    <location>
        <position position="47"/>
    </location>
    <ligand>
        <name>L-glutamate</name>
        <dbReference type="ChEBI" id="CHEBI:29985"/>
    </ligand>
</feature>
<dbReference type="EC" id="6.1.1.-" evidence="7"/>
<feature type="domain" description="Glutamyl/glutaminyl-tRNA synthetase class Ib catalytic" evidence="9">
    <location>
        <begin position="10"/>
        <end position="266"/>
    </location>
</feature>
<dbReference type="NCBIfam" id="NF004315">
    <property type="entry name" value="PRK05710.1-4"/>
    <property type="match status" value="1"/>
</dbReference>
<name>R7H338_9BACT</name>
<keyword evidence="1 7" id="KW-0436">Ligase</keyword>
<comment type="cofactor">
    <cofactor evidence="7">
        <name>Zn(2+)</name>
        <dbReference type="ChEBI" id="CHEBI:29105"/>
    </cofactor>
    <text evidence="7">Binds 1 zinc ion per subunit.</text>
</comment>
<keyword evidence="5 7" id="KW-0067">ATP-binding</keyword>
<feature type="short sequence motif" description="'HIGH' region" evidence="7">
    <location>
        <begin position="14"/>
        <end position="24"/>
    </location>
</feature>
<evidence type="ECO:0000256" key="3">
    <source>
        <dbReference type="ARBA" id="ARBA00022741"/>
    </source>
</evidence>
<reference evidence="10" key="1">
    <citation type="submission" date="2012-11" db="EMBL/GenBank/DDBJ databases">
        <title>Dependencies among metagenomic species, viruses, plasmids and units of genetic variation.</title>
        <authorList>
            <person name="Nielsen H.B."/>
            <person name="Almeida M."/>
            <person name="Juncker A.S."/>
            <person name="Rasmussen S."/>
            <person name="Li J."/>
            <person name="Sunagawa S."/>
            <person name="Plichta D."/>
            <person name="Gautier L."/>
            <person name="Le Chatelier E."/>
            <person name="Peletier E."/>
            <person name="Bonde I."/>
            <person name="Nielsen T."/>
            <person name="Manichanh C."/>
            <person name="Arumugam M."/>
            <person name="Batto J."/>
            <person name="Santos M.B.Q.D."/>
            <person name="Blom N."/>
            <person name="Borruel N."/>
            <person name="Burgdorf K.S."/>
            <person name="Boumezbeur F."/>
            <person name="Casellas F."/>
            <person name="Dore J."/>
            <person name="Guarner F."/>
            <person name="Hansen T."/>
            <person name="Hildebrand F."/>
            <person name="Kaas R.S."/>
            <person name="Kennedy S."/>
            <person name="Kristiansen K."/>
            <person name="Kultima J.R."/>
            <person name="Leonard P."/>
            <person name="Levenez F."/>
            <person name="Lund O."/>
            <person name="Moumen B."/>
            <person name="Le Paslier D."/>
            <person name="Pons N."/>
            <person name="Pedersen O."/>
            <person name="Prifti E."/>
            <person name="Qin J."/>
            <person name="Raes J."/>
            <person name="Tap J."/>
            <person name="Tims S."/>
            <person name="Ussery D.W."/>
            <person name="Yamada T."/>
            <person name="MetaHit consortium"/>
            <person name="Renault P."/>
            <person name="Sicheritz-Ponten T."/>
            <person name="Bork P."/>
            <person name="Wang J."/>
            <person name="Brunak S."/>
            <person name="Ehrlich S.D."/>
        </authorList>
    </citation>
    <scope>NUCLEOTIDE SEQUENCE [LARGE SCALE GENOMIC DNA]</scope>
</reference>
<dbReference type="Pfam" id="PF00749">
    <property type="entry name" value="tRNA-synt_1c"/>
    <property type="match status" value="1"/>
</dbReference>
<dbReference type="GO" id="GO:0004818">
    <property type="term" value="F:glutamate-tRNA ligase activity"/>
    <property type="evidence" value="ECO:0007669"/>
    <property type="project" value="TreeGrafter"/>
</dbReference>
<dbReference type="NCBIfam" id="NF004314">
    <property type="entry name" value="PRK05710.1-3"/>
    <property type="match status" value="1"/>
</dbReference>
<dbReference type="InterPro" id="IPR014729">
    <property type="entry name" value="Rossmann-like_a/b/a_fold"/>
</dbReference>
<dbReference type="InterPro" id="IPR022380">
    <property type="entry name" value="Glu-Q_tRNA(Asp)_Synthase"/>
</dbReference>
<evidence type="ECO:0000256" key="7">
    <source>
        <dbReference type="HAMAP-Rule" id="MF_01428"/>
    </source>
</evidence>
<accession>R7H338</accession>
<dbReference type="PANTHER" id="PTHR43311:SF1">
    <property type="entry name" value="GLUTAMYL-Q TRNA(ASP) SYNTHETASE"/>
    <property type="match status" value="1"/>
</dbReference>
<dbReference type="GO" id="GO:0008270">
    <property type="term" value="F:zinc ion binding"/>
    <property type="evidence" value="ECO:0007669"/>
    <property type="project" value="UniProtKB-UniRule"/>
</dbReference>
<dbReference type="GO" id="GO:0005524">
    <property type="term" value="F:ATP binding"/>
    <property type="evidence" value="ECO:0007669"/>
    <property type="project" value="UniProtKB-KW"/>
</dbReference>
<keyword evidence="3 7" id="KW-0547">Nucleotide-binding</keyword>
<dbReference type="Gene3D" id="3.40.50.620">
    <property type="entry name" value="HUPs"/>
    <property type="match status" value="1"/>
</dbReference>
<dbReference type="SUPFAM" id="SSF52374">
    <property type="entry name" value="Nucleotidylyl transferase"/>
    <property type="match status" value="1"/>
</dbReference>
<dbReference type="InterPro" id="IPR000924">
    <property type="entry name" value="Glu/Gln-tRNA-synth"/>
</dbReference>
<feature type="binding site" evidence="7">
    <location>
        <position position="103"/>
    </location>
    <ligand>
        <name>Zn(2+)</name>
        <dbReference type="ChEBI" id="CHEBI:29105"/>
    </ligand>
</feature>
<gene>
    <name evidence="7" type="primary">gluQ</name>
    <name evidence="10" type="ORF">BN741_01730</name>
</gene>
<dbReference type="STRING" id="1263103.BN741_01730"/>
<sequence length="321" mass="36041">MNNMEYIERGRFAPSPTGRMHLGNVFSALLSWLSIKAQGGKWVLRIEDIDPQRSRMEYADLIMGDLEWLGLTWDEGPFYQSERGEIYEAELQKLADRGMTYPCYCTRADILATQAPHESDGRVVYKGTCRNLKTAGMPYPPTGCVGMAGMPYPPKAAIRMRVPEEGEGIVSFVDGHYGEQTVDLTTQCGDFIVRRKDGAWAYQLAVVVDDALMGITEVVRGRDLLLSSPQQIYLAKELGFAPPRFTHLPLLCNTEGQRLSKRDRSLDMEALRSRFEAEDIIGLLAYKAGLQESPNRMTAEELVAGFDWKKIGCEDIILVEN</sequence>
<evidence type="ECO:0000256" key="5">
    <source>
        <dbReference type="ARBA" id="ARBA00022840"/>
    </source>
</evidence>
<feature type="binding site" evidence="7">
    <location>
        <position position="125"/>
    </location>
    <ligand>
        <name>Zn(2+)</name>
        <dbReference type="ChEBI" id="CHEBI:29105"/>
    </ligand>
</feature>
<dbReference type="GO" id="GO:0006400">
    <property type="term" value="P:tRNA modification"/>
    <property type="evidence" value="ECO:0007669"/>
    <property type="project" value="InterPro"/>
</dbReference>
<evidence type="ECO:0000256" key="8">
    <source>
        <dbReference type="RuleBase" id="RU363037"/>
    </source>
</evidence>
<dbReference type="GO" id="GO:0005829">
    <property type="term" value="C:cytosol"/>
    <property type="evidence" value="ECO:0007669"/>
    <property type="project" value="TreeGrafter"/>
</dbReference>
<dbReference type="InterPro" id="IPR049940">
    <property type="entry name" value="GluQ/Sye"/>
</dbReference>
<evidence type="ECO:0000313" key="10">
    <source>
        <dbReference type="EMBL" id="CDE33716.1"/>
    </source>
</evidence>
<evidence type="ECO:0000256" key="6">
    <source>
        <dbReference type="ARBA" id="ARBA00023146"/>
    </source>
</evidence>
<keyword evidence="8" id="KW-0648">Protein biosynthesis</keyword>
<feature type="binding site" evidence="7">
    <location>
        <begin position="11"/>
        <end position="15"/>
    </location>
    <ligand>
        <name>L-glutamate</name>
        <dbReference type="ChEBI" id="CHEBI:29985"/>
    </ligand>
</feature>
<dbReference type="EMBL" id="CBIT010000197">
    <property type="protein sequence ID" value="CDE33716.1"/>
    <property type="molecule type" value="Genomic_DNA"/>
</dbReference>
<evidence type="ECO:0000313" key="11">
    <source>
        <dbReference type="Proteomes" id="UP000018072"/>
    </source>
</evidence>
<dbReference type="PRINTS" id="PR00987">
    <property type="entry name" value="TRNASYNTHGLU"/>
</dbReference>
<dbReference type="HAMAP" id="MF_01428">
    <property type="entry name" value="Glu_Q_tRNA_synth"/>
    <property type="match status" value="1"/>
</dbReference>
<keyword evidence="6 7" id="KW-0030">Aminoacyl-tRNA synthetase</keyword>
<dbReference type="GO" id="GO:0006424">
    <property type="term" value="P:glutamyl-tRNA aminoacylation"/>
    <property type="evidence" value="ECO:0007669"/>
    <property type="project" value="InterPro"/>
</dbReference>
<comment type="similarity">
    <text evidence="7">Belongs to the class-I aminoacyl-tRNA synthetase family. GluQ subfamily.</text>
</comment>
<feature type="binding site" evidence="7">
    <location>
        <position position="202"/>
    </location>
    <ligand>
        <name>L-glutamate</name>
        <dbReference type="ChEBI" id="CHEBI:29985"/>
    </ligand>
</feature>
<dbReference type="PROSITE" id="PS00178">
    <property type="entry name" value="AA_TRNA_LIGASE_I"/>
    <property type="match status" value="1"/>
</dbReference>
<dbReference type="InterPro" id="IPR020058">
    <property type="entry name" value="Glu/Gln-tRNA-synth_Ib_cat-dom"/>
</dbReference>
<evidence type="ECO:0000256" key="2">
    <source>
        <dbReference type="ARBA" id="ARBA00022723"/>
    </source>
</evidence>
<feature type="binding site" evidence="7">
    <location>
        <position position="220"/>
    </location>
    <ligand>
        <name>L-glutamate</name>
        <dbReference type="ChEBI" id="CHEBI:29985"/>
    </ligand>
</feature>
<feature type="binding site" evidence="7">
    <location>
        <position position="105"/>
    </location>
    <ligand>
        <name>Zn(2+)</name>
        <dbReference type="ChEBI" id="CHEBI:29105"/>
    </ligand>
</feature>
<feature type="binding site" evidence="7">
    <location>
        <position position="129"/>
    </location>
    <ligand>
        <name>Zn(2+)</name>
        <dbReference type="ChEBI" id="CHEBI:29105"/>
    </ligand>
</feature>
<keyword evidence="2 7" id="KW-0479">Metal-binding</keyword>
<dbReference type="AlphaFoldDB" id="R7H338"/>
<evidence type="ECO:0000256" key="4">
    <source>
        <dbReference type="ARBA" id="ARBA00022833"/>
    </source>
</evidence>
<feature type="short sequence motif" description="'KMSKS' region" evidence="7">
    <location>
        <begin position="258"/>
        <end position="262"/>
    </location>
</feature>
<evidence type="ECO:0000259" key="9">
    <source>
        <dbReference type="Pfam" id="PF00749"/>
    </source>
</evidence>